<dbReference type="EMBL" id="LWLG01000020">
    <property type="protein sequence ID" value="OAQ19910.1"/>
    <property type="molecule type" value="Genomic_DNA"/>
</dbReference>
<gene>
    <name evidence="3" type="ORF">TDIS_1982</name>
</gene>
<keyword evidence="4" id="KW-1185">Reference proteome</keyword>
<evidence type="ECO:0000256" key="2">
    <source>
        <dbReference type="ARBA" id="ARBA00022833"/>
    </source>
</evidence>
<dbReference type="GO" id="GO:0006355">
    <property type="term" value="P:regulation of DNA-templated transcription"/>
    <property type="evidence" value="ECO:0007669"/>
    <property type="project" value="InterPro"/>
</dbReference>
<dbReference type="SUPFAM" id="SSF57716">
    <property type="entry name" value="Glucocorticoid receptor-like (DNA-binding domain)"/>
    <property type="match status" value="1"/>
</dbReference>
<reference evidence="3 4" key="1">
    <citation type="submission" date="2016-04" db="EMBL/GenBank/DDBJ databases">
        <title>Genome analysis of Thermosulfurimonas dismutans, the first thermophilic sulfur-disproportionating bacterium of the phylum Thermodesulfobacteria.</title>
        <authorList>
            <person name="Mardanov A.V."/>
            <person name="Beletsky A.V."/>
            <person name="Kadnikov V.V."/>
            <person name="Slobodkin A.I."/>
            <person name="Ravin N.V."/>
        </authorList>
    </citation>
    <scope>NUCLEOTIDE SEQUENCE [LARGE SCALE GENOMIC DNA]</scope>
    <source>
        <strain evidence="3 4">S95</strain>
    </source>
</reference>
<evidence type="ECO:0008006" key="5">
    <source>
        <dbReference type="Google" id="ProtNLM"/>
    </source>
</evidence>
<keyword evidence="2" id="KW-0862">Zinc</keyword>
<dbReference type="OrthoDB" id="9809663at2"/>
<proteinExistence type="inferred from homology"/>
<dbReference type="Pfam" id="PF03884">
    <property type="entry name" value="YacG"/>
    <property type="match status" value="1"/>
</dbReference>
<dbReference type="Gene3D" id="3.30.50.10">
    <property type="entry name" value="Erythroid Transcription Factor GATA-1, subunit A"/>
    <property type="match status" value="1"/>
</dbReference>
<dbReference type="PANTHER" id="PTHR36150:SF1">
    <property type="entry name" value="DNA GYRASE INHIBITOR YACG"/>
    <property type="match status" value="1"/>
</dbReference>
<evidence type="ECO:0000256" key="1">
    <source>
        <dbReference type="ARBA" id="ARBA00022723"/>
    </source>
</evidence>
<organism evidence="3 4">
    <name type="scientific">Thermosulfurimonas dismutans</name>
    <dbReference type="NCBI Taxonomy" id="999894"/>
    <lineage>
        <taxon>Bacteria</taxon>
        <taxon>Pseudomonadati</taxon>
        <taxon>Thermodesulfobacteriota</taxon>
        <taxon>Thermodesulfobacteria</taxon>
        <taxon>Thermodesulfobacteriales</taxon>
        <taxon>Thermodesulfobacteriaceae</taxon>
        <taxon>Thermosulfurimonas</taxon>
    </lineage>
</organism>
<dbReference type="Proteomes" id="UP000078390">
    <property type="component" value="Unassembled WGS sequence"/>
</dbReference>
<keyword evidence="1" id="KW-0479">Metal-binding</keyword>
<dbReference type="HAMAP" id="MF_00649">
    <property type="entry name" value="DNA_gyrase_inhibitor_YacG"/>
    <property type="match status" value="1"/>
</dbReference>
<dbReference type="GO" id="GO:0008270">
    <property type="term" value="F:zinc ion binding"/>
    <property type="evidence" value="ECO:0007669"/>
    <property type="project" value="InterPro"/>
</dbReference>
<dbReference type="AlphaFoldDB" id="A0A179D1I6"/>
<dbReference type="RefSeq" id="WP_084271068.1">
    <property type="nucleotide sequence ID" value="NZ_LWLG01000020.1"/>
</dbReference>
<dbReference type="InterPro" id="IPR013088">
    <property type="entry name" value="Znf_NHR/GATA"/>
</dbReference>
<dbReference type="STRING" id="999894.TDIS_1982"/>
<evidence type="ECO:0000313" key="4">
    <source>
        <dbReference type="Proteomes" id="UP000078390"/>
    </source>
</evidence>
<accession>A0A179D1I6</accession>
<dbReference type="PANTHER" id="PTHR36150">
    <property type="entry name" value="DNA GYRASE INHIBITOR YACG"/>
    <property type="match status" value="1"/>
</dbReference>
<comment type="caution">
    <text evidence="3">The sequence shown here is derived from an EMBL/GenBank/DDBJ whole genome shotgun (WGS) entry which is preliminary data.</text>
</comment>
<protein>
    <recommendedName>
        <fullName evidence="5">DNA gyrase inhibitor YacG</fullName>
    </recommendedName>
</protein>
<evidence type="ECO:0000313" key="3">
    <source>
        <dbReference type="EMBL" id="OAQ19910.1"/>
    </source>
</evidence>
<name>A0A179D1I6_9BACT</name>
<dbReference type="InterPro" id="IPR005584">
    <property type="entry name" value="DNA_gyrase_inhibitor_YacG"/>
</dbReference>
<sequence length="63" mass="7295">MAGKLVKCPICRKPVTWEGNPHRPFCSERCKLVDLGHWLSEDYRISVPRDILEDEKEVDDGKV</sequence>